<dbReference type="Proteomes" id="UP000002630">
    <property type="component" value="Unassembled WGS sequence"/>
</dbReference>
<dbReference type="STRING" id="2880.D7FP30"/>
<sequence length="248" mass="27032">MHFSPRLVTSLRLAAPPFRRRCFLRTAPSSRASSSSTSSNADDGIAGDGGRCVVSAAMRFLQGKKRLVDCLSPADYAHMDPAIGASVGGHLRHTLDHFSKCLQAAQQQPAPDEDAVPTTTPVTIRYDHRARGGNIETDPAAASRSISSLLQQLQSLPTARYLRAKRVAPMFMLGLGGDDNNSTKEYEFESNLERELFFCCHHGTHHDAMIQLILRGMGEKGENALSQAGEAFGVAPSTIDFLKKRHQK</sequence>
<dbReference type="PANTHER" id="PTHR39473">
    <property type="match status" value="1"/>
</dbReference>
<dbReference type="InParanoid" id="D7FP30"/>
<reference evidence="1 2" key="1">
    <citation type="journal article" date="2010" name="Nature">
        <title>The Ectocarpus genome and the independent evolution of multicellularity in brown algae.</title>
        <authorList>
            <person name="Cock J.M."/>
            <person name="Sterck L."/>
            <person name="Rouze P."/>
            <person name="Scornet D."/>
            <person name="Allen A.E."/>
            <person name="Amoutzias G."/>
            <person name="Anthouard V."/>
            <person name="Artiguenave F."/>
            <person name="Aury J.M."/>
            <person name="Badger J.H."/>
            <person name="Beszteri B."/>
            <person name="Billiau K."/>
            <person name="Bonnet E."/>
            <person name="Bothwell J.H."/>
            <person name="Bowler C."/>
            <person name="Boyen C."/>
            <person name="Brownlee C."/>
            <person name="Carrano C.J."/>
            <person name="Charrier B."/>
            <person name="Cho G.Y."/>
            <person name="Coelho S.M."/>
            <person name="Collen J."/>
            <person name="Corre E."/>
            <person name="Da Silva C."/>
            <person name="Delage L."/>
            <person name="Delaroque N."/>
            <person name="Dittami S.M."/>
            <person name="Doulbeau S."/>
            <person name="Elias M."/>
            <person name="Farnham G."/>
            <person name="Gachon C.M."/>
            <person name="Gschloessl B."/>
            <person name="Heesch S."/>
            <person name="Jabbari K."/>
            <person name="Jubin C."/>
            <person name="Kawai H."/>
            <person name="Kimura K."/>
            <person name="Kloareg B."/>
            <person name="Kupper F.C."/>
            <person name="Lang D."/>
            <person name="Le Bail A."/>
            <person name="Leblanc C."/>
            <person name="Lerouge P."/>
            <person name="Lohr M."/>
            <person name="Lopez P.J."/>
            <person name="Martens C."/>
            <person name="Maumus F."/>
            <person name="Michel G."/>
            <person name="Miranda-Saavedra D."/>
            <person name="Morales J."/>
            <person name="Moreau H."/>
            <person name="Motomura T."/>
            <person name="Nagasato C."/>
            <person name="Napoli C.A."/>
            <person name="Nelson D.R."/>
            <person name="Nyvall-Collen P."/>
            <person name="Peters A.F."/>
            <person name="Pommier C."/>
            <person name="Potin P."/>
            <person name="Poulain J."/>
            <person name="Quesneville H."/>
            <person name="Read B."/>
            <person name="Rensing S.A."/>
            <person name="Ritter A."/>
            <person name="Rousvoal S."/>
            <person name="Samanta M."/>
            <person name="Samson G."/>
            <person name="Schroeder D.C."/>
            <person name="Segurens B."/>
            <person name="Strittmatter M."/>
            <person name="Tonon T."/>
            <person name="Tregear J.W."/>
            <person name="Valentin K."/>
            <person name="von Dassow P."/>
            <person name="Yamagishi T."/>
            <person name="Van de Peer Y."/>
            <person name="Wincker P."/>
        </authorList>
    </citation>
    <scope>NUCLEOTIDE SEQUENCE [LARGE SCALE GENOMIC DNA]</scope>
    <source>
        <strain evidence="2">Ec32 / CCAP1310/4</strain>
    </source>
</reference>
<dbReference type="eggNOG" id="ENOG502S326">
    <property type="taxonomic scope" value="Eukaryota"/>
</dbReference>
<keyword evidence="2" id="KW-1185">Reference proteome</keyword>
<dbReference type="PANTHER" id="PTHR39473:SF1">
    <property type="entry name" value="DINB-LIKE DOMAIN-CONTAINING PROTEIN"/>
    <property type="match status" value="1"/>
</dbReference>
<dbReference type="EMBL" id="FN649760">
    <property type="protein sequence ID" value="CBJ30294.1"/>
    <property type="molecule type" value="Genomic_DNA"/>
</dbReference>
<protein>
    <submittedName>
        <fullName evidence="1">Uncharacterized protein</fullName>
    </submittedName>
</protein>
<accession>D7FP30</accession>
<gene>
    <name evidence="1" type="ORF">Esi_0185_0004</name>
</gene>
<proteinExistence type="predicted"/>
<organism evidence="1 2">
    <name type="scientific">Ectocarpus siliculosus</name>
    <name type="common">Brown alga</name>
    <name type="synonym">Conferva siliculosa</name>
    <dbReference type="NCBI Taxonomy" id="2880"/>
    <lineage>
        <taxon>Eukaryota</taxon>
        <taxon>Sar</taxon>
        <taxon>Stramenopiles</taxon>
        <taxon>Ochrophyta</taxon>
        <taxon>PX clade</taxon>
        <taxon>Phaeophyceae</taxon>
        <taxon>Ectocarpales</taxon>
        <taxon>Ectocarpaceae</taxon>
        <taxon>Ectocarpus</taxon>
    </lineage>
</organism>
<name>D7FP30_ECTSI</name>
<evidence type="ECO:0000313" key="2">
    <source>
        <dbReference type="Proteomes" id="UP000002630"/>
    </source>
</evidence>
<dbReference type="AlphaFoldDB" id="D7FP30"/>
<dbReference type="OrthoDB" id="5564877at2759"/>
<evidence type="ECO:0000313" key="1">
    <source>
        <dbReference type="EMBL" id="CBJ30294.1"/>
    </source>
</evidence>